<dbReference type="Proteomes" id="UP000815325">
    <property type="component" value="Unassembled WGS sequence"/>
</dbReference>
<dbReference type="Gene3D" id="3.10.280.10">
    <property type="entry name" value="Mitochondrial glycoprotein"/>
    <property type="match status" value="1"/>
</dbReference>
<dbReference type="InterPro" id="IPR003428">
    <property type="entry name" value="MAM33"/>
</dbReference>
<feature type="compositionally biased region" description="Acidic residues" evidence="1">
    <location>
        <begin position="273"/>
        <end position="282"/>
    </location>
</feature>
<evidence type="ECO:0000256" key="1">
    <source>
        <dbReference type="SAM" id="MobiDB-lite"/>
    </source>
</evidence>
<feature type="region of interest" description="Disordered" evidence="1">
    <location>
        <begin position="211"/>
        <end position="235"/>
    </location>
</feature>
<dbReference type="EMBL" id="MU069441">
    <property type="protein sequence ID" value="KAF5843508.1"/>
    <property type="molecule type" value="Genomic_DNA"/>
</dbReference>
<accession>A0ABQ7H9I2</accession>
<dbReference type="PANTHER" id="PTHR10826:SF1">
    <property type="entry name" value="COMPLEMENT COMPONENT 1 Q SUBCOMPONENT-BINDING PROTEIN, MITOCHONDRIAL"/>
    <property type="match status" value="1"/>
</dbReference>
<feature type="compositionally biased region" description="Acidic residues" evidence="1">
    <location>
        <begin position="214"/>
        <end position="225"/>
    </location>
</feature>
<feature type="region of interest" description="Disordered" evidence="1">
    <location>
        <begin position="75"/>
        <end position="107"/>
    </location>
</feature>
<gene>
    <name evidence="2" type="ORF">DUNSADRAFT_14424</name>
</gene>
<keyword evidence="3" id="KW-1185">Reference proteome</keyword>
<dbReference type="PANTHER" id="PTHR10826">
    <property type="entry name" value="COMPLEMENT COMPONENT 1"/>
    <property type="match status" value="1"/>
</dbReference>
<dbReference type="InterPro" id="IPR036561">
    <property type="entry name" value="MAM33_sf"/>
</dbReference>
<dbReference type="Pfam" id="PF02330">
    <property type="entry name" value="MAM33"/>
    <property type="match status" value="1"/>
</dbReference>
<evidence type="ECO:0000313" key="3">
    <source>
        <dbReference type="Proteomes" id="UP000815325"/>
    </source>
</evidence>
<feature type="region of interest" description="Disordered" evidence="1">
    <location>
        <begin position="272"/>
        <end position="291"/>
    </location>
</feature>
<comment type="caution">
    <text evidence="2">The sequence shown here is derived from an EMBL/GenBank/DDBJ whole genome shotgun (WGS) entry which is preliminary data.</text>
</comment>
<reference evidence="2" key="1">
    <citation type="submission" date="2017-08" db="EMBL/GenBank/DDBJ databases">
        <authorList>
            <person name="Polle J.E."/>
            <person name="Barry K."/>
            <person name="Cushman J."/>
            <person name="Schmutz J."/>
            <person name="Tran D."/>
            <person name="Hathwaick L.T."/>
            <person name="Yim W.C."/>
            <person name="Jenkins J."/>
            <person name="Mckie-Krisberg Z.M."/>
            <person name="Prochnik S."/>
            <person name="Lindquist E."/>
            <person name="Dockter R.B."/>
            <person name="Adam C."/>
            <person name="Molina H."/>
            <person name="Bunkerborg J."/>
            <person name="Jin E."/>
            <person name="Buchheim M."/>
            <person name="Magnuson J."/>
        </authorList>
    </citation>
    <scope>NUCLEOTIDE SEQUENCE</scope>
    <source>
        <strain evidence="2">CCAP 19/18</strain>
    </source>
</reference>
<name>A0ABQ7H9I2_DUNSA</name>
<evidence type="ECO:0000313" key="2">
    <source>
        <dbReference type="EMBL" id="KAF5843508.1"/>
    </source>
</evidence>
<organism evidence="2 3">
    <name type="scientific">Dunaliella salina</name>
    <name type="common">Green alga</name>
    <name type="synonym">Protococcus salinus</name>
    <dbReference type="NCBI Taxonomy" id="3046"/>
    <lineage>
        <taxon>Eukaryota</taxon>
        <taxon>Viridiplantae</taxon>
        <taxon>Chlorophyta</taxon>
        <taxon>core chlorophytes</taxon>
        <taxon>Chlorophyceae</taxon>
        <taxon>CS clade</taxon>
        <taxon>Chlamydomonadales</taxon>
        <taxon>Dunaliellaceae</taxon>
        <taxon>Dunaliella</taxon>
    </lineage>
</organism>
<proteinExistence type="predicted"/>
<protein>
    <submittedName>
        <fullName evidence="2">Mitochondrial glycoprotein</fullName>
    </submittedName>
</protein>
<sequence>MNHIVQVIGLQSSSLHAYQAVSENAMMQCNLERNTATTIGLGRPDYRQLVNSREAAISAARRLIMLANARASSHFAASSSSPAGQPVVTSGHRKDLRRSSLASSDGRSSTHAALVSFASTPLPAQPLQPSLSSARAAAHRVSAGRSSVSSSLVGVLKDELKYARESYRRYEPLLEGPPNDFDIEDEPGKNSFYLLRTFKDEEIVVEVNLGAEALESDEDEEDDDRPTDSQDGSPLSAITFEVQVAKGSQALMFECESNGEYLVIQRIALERADNDDEEDEEASSSSDDYLGPEFDDLDDTLQQAFVDYLEERGVTAELGEYIRLFAKDKTSIEYQAWLKRVQDFISA</sequence>
<dbReference type="SUPFAM" id="SSF54529">
    <property type="entry name" value="Mitochondrial glycoprotein MAM33-like"/>
    <property type="match status" value="1"/>
</dbReference>